<dbReference type="CDD" id="cd00303">
    <property type="entry name" value="retropepsin_like"/>
    <property type="match status" value="1"/>
</dbReference>
<dbReference type="InterPro" id="IPR021109">
    <property type="entry name" value="Peptidase_aspartic_dom_sf"/>
</dbReference>
<evidence type="ECO:0008006" key="3">
    <source>
        <dbReference type="Google" id="ProtNLM"/>
    </source>
</evidence>
<dbReference type="EMBL" id="AMZH03010886">
    <property type="protein sequence ID" value="RRT53886.1"/>
    <property type="molecule type" value="Genomic_DNA"/>
</dbReference>
<dbReference type="Gene3D" id="2.40.70.10">
    <property type="entry name" value="Acid Proteases"/>
    <property type="match status" value="1"/>
</dbReference>
<accession>A0A426YQA5</accession>
<gene>
    <name evidence="1" type="ORF">B296_00030964</name>
</gene>
<evidence type="ECO:0000313" key="1">
    <source>
        <dbReference type="EMBL" id="RRT53886.1"/>
    </source>
</evidence>
<reference evidence="1 2" key="1">
    <citation type="journal article" date="2014" name="Agronomy (Basel)">
        <title>A Draft Genome Sequence for Ensete ventricosum, the Drought-Tolerant Tree Against Hunger.</title>
        <authorList>
            <person name="Harrison J."/>
            <person name="Moore K.A."/>
            <person name="Paszkiewicz K."/>
            <person name="Jones T."/>
            <person name="Grant M."/>
            <person name="Ambacheew D."/>
            <person name="Muzemil S."/>
            <person name="Studholme D.J."/>
        </authorList>
    </citation>
    <scope>NUCLEOTIDE SEQUENCE [LARGE SCALE GENOMIC DNA]</scope>
</reference>
<proteinExistence type="predicted"/>
<name>A0A426YQA5_ENSVE</name>
<comment type="caution">
    <text evidence="1">The sequence shown here is derived from an EMBL/GenBank/DDBJ whole genome shotgun (WGS) entry which is preliminary data.</text>
</comment>
<dbReference type="AlphaFoldDB" id="A0A426YQA5"/>
<sequence>MKIGGFLKQQPITVLVDIGSTNNFMDSKVAARMTLQNEGCSQFDAKVADGCVLKCDQKCPWVRLVLQGQEIITDFFLLPLDDYEAVLDIE</sequence>
<organism evidence="1 2">
    <name type="scientific">Ensete ventricosum</name>
    <name type="common">Abyssinian banana</name>
    <name type="synonym">Musa ensete</name>
    <dbReference type="NCBI Taxonomy" id="4639"/>
    <lineage>
        <taxon>Eukaryota</taxon>
        <taxon>Viridiplantae</taxon>
        <taxon>Streptophyta</taxon>
        <taxon>Embryophyta</taxon>
        <taxon>Tracheophyta</taxon>
        <taxon>Spermatophyta</taxon>
        <taxon>Magnoliopsida</taxon>
        <taxon>Liliopsida</taxon>
        <taxon>Zingiberales</taxon>
        <taxon>Musaceae</taxon>
        <taxon>Ensete</taxon>
    </lineage>
</organism>
<dbReference type="Proteomes" id="UP000287651">
    <property type="component" value="Unassembled WGS sequence"/>
</dbReference>
<evidence type="ECO:0000313" key="2">
    <source>
        <dbReference type="Proteomes" id="UP000287651"/>
    </source>
</evidence>
<dbReference type="Pfam" id="PF08284">
    <property type="entry name" value="RVP_2"/>
    <property type="match status" value="1"/>
</dbReference>
<protein>
    <recommendedName>
        <fullName evidence="3">Aspartic peptidase DDI1-type domain-containing protein</fullName>
    </recommendedName>
</protein>